<evidence type="ECO:0000256" key="1">
    <source>
        <dbReference type="SAM" id="MobiDB-lite"/>
    </source>
</evidence>
<dbReference type="EMBL" id="AJWK01031360">
    <property type="status" value="NOT_ANNOTATED_CDS"/>
    <property type="molecule type" value="Genomic_DNA"/>
</dbReference>
<dbReference type="VEuPathDB" id="VectorBase:LLONM1_011701"/>
<protein>
    <submittedName>
        <fullName evidence="2">Uncharacterized protein</fullName>
    </submittedName>
</protein>
<dbReference type="VEuPathDB" id="VectorBase:LLOJ009151"/>
<dbReference type="EnsemblMetazoa" id="LLOJ009151-RA">
    <property type="protein sequence ID" value="LLOJ009151-PA"/>
    <property type="gene ID" value="LLOJ009151"/>
</dbReference>
<proteinExistence type="predicted"/>
<feature type="compositionally biased region" description="Acidic residues" evidence="1">
    <location>
        <begin position="99"/>
        <end position="117"/>
    </location>
</feature>
<evidence type="ECO:0000313" key="2">
    <source>
        <dbReference type="EnsemblMetazoa" id="LLOJ009151-PA"/>
    </source>
</evidence>
<evidence type="ECO:0000313" key="3">
    <source>
        <dbReference type="Proteomes" id="UP000092461"/>
    </source>
</evidence>
<dbReference type="Proteomes" id="UP000092461">
    <property type="component" value="Unassembled WGS sequence"/>
</dbReference>
<sequence length="245" mass="28148">MEEEVLESHIRKCSKQPAKLRYHAMMIFLSQCAHCASGISIYPSISNYSAKTPRNGFKKTWGPGSSNVGTIKPVKLSVKPIRNLPRKSESIQIKNEISSDTEENVEPFNEPDEEPEPEQNLPEKEEVDFWANDTDDDDKYSLSSFDSFDWNYEAIMRKRQTMARNAEEDKKKSSMQEDDKKSEHGEESNSEENNKNSSTKKKTKREEGLFLEMCEFCGRFSSDGFFPKTIIMSMYGEQSFSKAVQ</sequence>
<keyword evidence="3" id="KW-1185">Reference proteome</keyword>
<accession>A0A1B0CVW6</accession>
<name>A0A1B0CVW6_LUTLO</name>
<feature type="region of interest" description="Disordered" evidence="1">
    <location>
        <begin position="161"/>
        <end position="204"/>
    </location>
</feature>
<dbReference type="AlphaFoldDB" id="A0A1B0CVW6"/>
<feature type="compositionally biased region" description="Basic and acidic residues" evidence="1">
    <location>
        <begin position="165"/>
        <end position="187"/>
    </location>
</feature>
<organism evidence="2 3">
    <name type="scientific">Lutzomyia longipalpis</name>
    <name type="common">Sand fly</name>
    <dbReference type="NCBI Taxonomy" id="7200"/>
    <lineage>
        <taxon>Eukaryota</taxon>
        <taxon>Metazoa</taxon>
        <taxon>Ecdysozoa</taxon>
        <taxon>Arthropoda</taxon>
        <taxon>Hexapoda</taxon>
        <taxon>Insecta</taxon>
        <taxon>Pterygota</taxon>
        <taxon>Neoptera</taxon>
        <taxon>Endopterygota</taxon>
        <taxon>Diptera</taxon>
        <taxon>Nematocera</taxon>
        <taxon>Psychodoidea</taxon>
        <taxon>Psychodidae</taxon>
        <taxon>Lutzomyia</taxon>
        <taxon>Lutzomyia</taxon>
    </lineage>
</organism>
<reference evidence="2" key="1">
    <citation type="submission" date="2020-05" db="UniProtKB">
        <authorList>
            <consortium name="EnsemblMetazoa"/>
        </authorList>
    </citation>
    <scope>IDENTIFICATION</scope>
    <source>
        <strain evidence="2">Jacobina</strain>
    </source>
</reference>
<feature type="region of interest" description="Disordered" evidence="1">
    <location>
        <begin position="87"/>
        <end position="123"/>
    </location>
</feature>